<dbReference type="PANTHER" id="PTHR43174">
    <property type="entry name" value="UDP-N-ACETYLGLUCOSAMINE 2-EPIMERASE"/>
    <property type="match status" value="1"/>
</dbReference>
<dbReference type="EMBL" id="JBHSAW010000004">
    <property type="protein sequence ID" value="MFC4095820.1"/>
    <property type="molecule type" value="Genomic_DNA"/>
</dbReference>
<comment type="similarity">
    <text evidence="1">Belongs to the UDP-N-acetylglucosamine 2-epimerase family.</text>
</comment>
<reference evidence="4" key="1">
    <citation type="journal article" date="2019" name="Int. J. Syst. Evol. Microbiol.">
        <title>The Global Catalogue of Microorganisms (GCM) 10K type strain sequencing project: providing services to taxonomists for standard genome sequencing and annotation.</title>
        <authorList>
            <consortium name="The Broad Institute Genomics Platform"/>
            <consortium name="The Broad Institute Genome Sequencing Center for Infectious Disease"/>
            <person name="Wu L."/>
            <person name="Ma J."/>
        </authorList>
    </citation>
    <scope>NUCLEOTIDE SEQUENCE [LARGE SCALE GENOMIC DNA]</scope>
    <source>
        <strain evidence="4">CECT 7477</strain>
    </source>
</reference>
<sequence length="183" mass="21119">MYDASLYYTDKAVRPNDVVETESFVLSTIHRQENTDHKVKLTAVFEALAKIAQKQKVVLPLHPRTVNKLQDFNIVVNKNIQILEPLGYFEMIWLLMNCTCVITDSGGLQKEAFFFKKPCITVREETEWVELVKNGVNFFVGPNKKTIVNTYTDLRNIVFDFKENLYGMGDTAKKIINTLVDYK</sequence>
<evidence type="ECO:0000313" key="4">
    <source>
        <dbReference type="Proteomes" id="UP001595814"/>
    </source>
</evidence>
<keyword evidence="1" id="KW-0413">Isomerase</keyword>
<accession>A0ABV8JN16</accession>
<comment type="caution">
    <text evidence="3">The sequence shown here is derived from an EMBL/GenBank/DDBJ whole genome shotgun (WGS) entry which is preliminary data.</text>
</comment>
<dbReference type="Gene3D" id="3.40.50.2000">
    <property type="entry name" value="Glycogen Phosphorylase B"/>
    <property type="match status" value="1"/>
</dbReference>
<evidence type="ECO:0000313" key="3">
    <source>
        <dbReference type="EMBL" id="MFC4095820.1"/>
    </source>
</evidence>
<feature type="domain" description="UDP-N-acetylglucosamine 2-epimerase" evidence="2">
    <location>
        <begin position="2"/>
        <end position="179"/>
    </location>
</feature>
<dbReference type="InterPro" id="IPR003331">
    <property type="entry name" value="UDP_GlcNAc_Epimerase_2_dom"/>
</dbReference>
<dbReference type="RefSeq" id="WP_192460531.1">
    <property type="nucleotide sequence ID" value="NZ_JACYFJ010000001.1"/>
</dbReference>
<dbReference type="Proteomes" id="UP001595814">
    <property type="component" value="Unassembled WGS sequence"/>
</dbReference>
<evidence type="ECO:0000256" key="1">
    <source>
        <dbReference type="RuleBase" id="RU003513"/>
    </source>
</evidence>
<dbReference type="Pfam" id="PF02350">
    <property type="entry name" value="Epimerase_2"/>
    <property type="match status" value="1"/>
</dbReference>
<dbReference type="PANTHER" id="PTHR43174:SF1">
    <property type="entry name" value="UDP-N-ACETYLGLUCOSAMINE 2-EPIMERASE"/>
    <property type="match status" value="1"/>
</dbReference>
<protein>
    <submittedName>
        <fullName evidence="3">UDP-N-acetylglucosamine 2-epimerase</fullName>
    </submittedName>
</protein>
<evidence type="ECO:0000259" key="2">
    <source>
        <dbReference type="Pfam" id="PF02350"/>
    </source>
</evidence>
<dbReference type="SUPFAM" id="SSF53756">
    <property type="entry name" value="UDP-Glycosyltransferase/glycogen phosphorylase"/>
    <property type="match status" value="1"/>
</dbReference>
<gene>
    <name evidence="3" type="ORF">ACFOUT_08035</name>
</gene>
<dbReference type="InterPro" id="IPR029767">
    <property type="entry name" value="WecB-like"/>
</dbReference>
<name>A0ABV8JN16_9FLAO</name>
<proteinExistence type="inferred from homology"/>
<organism evidence="3 4">
    <name type="scientific">Euzebyella saccharophila</name>
    <dbReference type="NCBI Taxonomy" id="679664"/>
    <lineage>
        <taxon>Bacteria</taxon>
        <taxon>Pseudomonadati</taxon>
        <taxon>Bacteroidota</taxon>
        <taxon>Flavobacteriia</taxon>
        <taxon>Flavobacteriales</taxon>
        <taxon>Flavobacteriaceae</taxon>
        <taxon>Euzebyella</taxon>
    </lineage>
</organism>
<keyword evidence="4" id="KW-1185">Reference proteome</keyword>